<gene>
    <name evidence="2" type="ORF">AMECASPLE_039401</name>
</gene>
<comment type="caution">
    <text evidence="2">The sequence shown here is derived from an EMBL/GenBank/DDBJ whole genome shotgun (WGS) entry which is preliminary data.</text>
</comment>
<feature type="region of interest" description="Disordered" evidence="1">
    <location>
        <begin position="109"/>
        <end position="131"/>
    </location>
</feature>
<protein>
    <submittedName>
        <fullName evidence="2">Uncharacterized protein</fullName>
    </submittedName>
</protein>
<proteinExistence type="predicted"/>
<evidence type="ECO:0000313" key="3">
    <source>
        <dbReference type="Proteomes" id="UP001469553"/>
    </source>
</evidence>
<evidence type="ECO:0000256" key="1">
    <source>
        <dbReference type="SAM" id="MobiDB-lite"/>
    </source>
</evidence>
<sequence length="131" mass="14328">MTLQANGMLPKLGTDPVCAPSPVQVVSFPLGGMPTGVHWAMDGPGHPLPVEHPDLLWKRTEDSGCWLWWQKDLLLLFQTDTISVPPRGLKPPLSHLMSASGEQICTQIQSSRDMSSSDRQKAYVAPLQEGV</sequence>
<name>A0ABV0XLI9_9TELE</name>
<dbReference type="Proteomes" id="UP001469553">
    <property type="component" value="Unassembled WGS sequence"/>
</dbReference>
<dbReference type="EMBL" id="JAHRIP010008222">
    <property type="protein sequence ID" value="MEQ2282325.1"/>
    <property type="molecule type" value="Genomic_DNA"/>
</dbReference>
<accession>A0ABV0XLI9</accession>
<keyword evidence="3" id="KW-1185">Reference proteome</keyword>
<organism evidence="2 3">
    <name type="scientific">Ameca splendens</name>
    <dbReference type="NCBI Taxonomy" id="208324"/>
    <lineage>
        <taxon>Eukaryota</taxon>
        <taxon>Metazoa</taxon>
        <taxon>Chordata</taxon>
        <taxon>Craniata</taxon>
        <taxon>Vertebrata</taxon>
        <taxon>Euteleostomi</taxon>
        <taxon>Actinopterygii</taxon>
        <taxon>Neopterygii</taxon>
        <taxon>Teleostei</taxon>
        <taxon>Neoteleostei</taxon>
        <taxon>Acanthomorphata</taxon>
        <taxon>Ovalentaria</taxon>
        <taxon>Atherinomorphae</taxon>
        <taxon>Cyprinodontiformes</taxon>
        <taxon>Goodeidae</taxon>
        <taxon>Ameca</taxon>
    </lineage>
</organism>
<evidence type="ECO:0000313" key="2">
    <source>
        <dbReference type="EMBL" id="MEQ2282325.1"/>
    </source>
</evidence>
<reference evidence="2 3" key="1">
    <citation type="submission" date="2021-06" db="EMBL/GenBank/DDBJ databases">
        <authorList>
            <person name="Palmer J.M."/>
        </authorList>
    </citation>
    <scope>NUCLEOTIDE SEQUENCE [LARGE SCALE GENOMIC DNA]</scope>
    <source>
        <strain evidence="2 3">AS_MEX2019</strain>
        <tissue evidence="2">Muscle</tissue>
    </source>
</reference>